<evidence type="ECO:0000256" key="1">
    <source>
        <dbReference type="SAM" id="MobiDB-lite"/>
    </source>
</evidence>
<feature type="compositionally biased region" description="Basic and acidic residues" evidence="1">
    <location>
        <begin position="1"/>
        <end position="10"/>
    </location>
</feature>
<dbReference type="EMBL" id="JBJUIK010000010">
    <property type="protein sequence ID" value="KAL3516249.1"/>
    <property type="molecule type" value="Genomic_DNA"/>
</dbReference>
<reference evidence="2 3" key="1">
    <citation type="submission" date="2024-11" db="EMBL/GenBank/DDBJ databases">
        <title>A near-complete genome assembly of Cinchona calisaya.</title>
        <authorList>
            <person name="Lian D.C."/>
            <person name="Zhao X.W."/>
            <person name="Wei L."/>
        </authorList>
    </citation>
    <scope>NUCLEOTIDE SEQUENCE [LARGE SCALE GENOMIC DNA]</scope>
    <source>
        <tissue evidence="2">Nenye</tissue>
    </source>
</reference>
<dbReference type="Proteomes" id="UP001630127">
    <property type="component" value="Unassembled WGS sequence"/>
</dbReference>
<dbReference type="AlphaFoldDB" id="A0ABD2ZBC7"/>
<proteinExistence type="predicted"/>
<accession>A0ABD2ZBC7</accession>
<name>A0ABD2ZBC7_9GENT</name>
<gene>
    <name evidence="2" type="ORF">ACH5RR_023151</name>
</gene>
<feature type="region of interest" description="Disordered" evidence="1">
    <location>
        <begin position="1"/>
        <end position="27"/>
    </location>
</feature>
<feature type="non-terminal residue" evidence="2">
    <location>
        <position position="82"/>
    </location>
</feature>
<feature type="compositionally biased region" description="Basic residues" evidence="1">
    <location>
        <begin position="11"/>
        <end position="21"/>
    </location>
</feature>
<sequence length="82" mass="8881">MGKGDQDERGRLRRRKGRSRQGSRFANDGDVAWCENVEKSGGGEGTQGQLFGGEVRELWGGYALILLGGGDTAAENRIGIWI</sequence>
<organism evidence="2 3">
    <name type="scientific">Cinchona calisaya</name>
    <dbReference type="NCBI Taxonomy" id="153742"/>
    <lineage>
        <taxon>Eukaryota</taxon>
        <taxon>Viridiplantae</taxon>
        <taxon>Streptophyta</taxon>
        <taxon>Embryophyta</taxon>
        <taxon>Tracheophyta</taxon>
        <taxon>Spermatophyta</taxon>
        <taxon>Magnoliopsida</taxon>
        <taxon>eudicotyledons</taxon>
        <taxon>Gunneridae</taxon>
        <taxon>Pentapetalae</taxon>
        <taxon>asterids</taxon>
        <taxon>lamiids</taxon>
        <taxon>Gentianales</taxon>
        <taxon>Rubiaceae</taxon>
        <taxon>Cinchonoideae</taxon>
        <taxon>Cinchoneae</taxon>
        <taxon>Cinchona</taxon>
    </lineage>
</organism>
<evidence type="ECO:0000313" key="3">
    <source>
        <dbReference type="Proteomes" id="UP001630127"/>
    </source>
</evidence>
<comment type="caution">
    <text evidence="2">The sequence shown here is derived from an EMBL/GenBank/DDBJ whole genome shotgun (WGS) entry which is preliminary data.</text>
</comment>
<evidence type="ECO:0000313" key="2">
    <source>
        <dbReference type="EMBL" id="KAL3516249.1"/>
    </source>
</evidence>
<keyword evidence="3" id="KW-1185">Reference proteome</keyword>
<protein>
    <submittedName>
        <fullName evidence="2">Uncharacterized protein</fullName>
    </submittedName>
</protein>